<dbReference type="Gene3D" id="3.50.50.100">
    <property type="match status" value="1"/>
</dbReference>
<dbReference type="InterPro" id="IPR045024">
    <property type="entry name" value="NDH-2"/>
</dbReference>
<dbReference type="OMA" id="VDPRSYM"/>
<keyword evidence="5" id="KW-0520">NAD</keyword>
<organism evidence="7">
    <name type="scientific">Rosellinia necatrix</name>
    <name type="common">White root-rot fungus</name>
    <dbReference type="NCBI Taxonomy" id="77044"/>
    <lineage>
        <taxon>Eukaryota</taxon>
        <taxon>Fungi</taxon>
        <taxon>Dikarya</taxon>
        <taxon>Ascomycota</taxon>
        <taxon>Pezizomycotina</taxon>
        <taxon>Sordariomycetes</taxon>
        <taxon>Xylariomycetidae</taxon>
        <taxon>Xylariales</taxon>
        <taxon>Xylariaceae</taxon>
        <taxon>Rosellinia</taxon>
    </lineage>
</organism>
<keyword evidence="8" id="KW-1185">Reference proteome</keyword>
<evidence type="ECO:0000256" key="1">
    <source>
        <dbReference type="ARBA" id="ARBA00005272"/>
    </source>
</evidence>
<dbReference type="PANTHER" id="PTHR43706">
    <property type="entry name" value="NADH DEHYDROGENASE"/>
    <property type="match status" value="1"/>
</dbReference>
<dbReference type="PRINTS" id="PR00368">
    <property type="entry name" value="FADPNR"/>
</dbReference>
<gene>
    <name evidence="7" type="ORF">SAMD00023353_5800530</name>
</gene>
<proteinExistence type="inferred from homology"/>
<dbReference type="EMBL" id="DF977503">
    <property type="protein sequence ID" value="GAP91255.2"/>
    <property type="molecule type" value="Genomic_DNA"/>
</dbReference>
<evidence type="ECO:0000256" key="5">
    <source>
        <dbReference type="ARBA" id="ARBA00023027"/>
    </source>
</evidence>
<keyword evidence="2" id="KW-0285">Flavoprotein</keyword>
<dbReference type="PANTHER" id="PTHR43706:SF45">
    <property type="entry name" value="NADH DEHYDROGENASE-LIKE PROTEIN RV1812C"/>
    <property type="match status" value="1"/>
</dbReference>
<evidence type="ECO:0000256" key="4">
    <source>
        <dbReference type="ARBA" id="ARBA00023002"/>
    </source>
</evidence>
<evidence type="ECO:0000313" key="8">
    <source>
        <dbReference type="Proteomes" id="UP000054516"/>
    </source>
</evidence>
<dbReference type="OrthoDB" id="5376590at2759"/>
<feature type="domain" description="FAD/NAD(P)-binding" evidence="6">
    <location>
        <begin position="4"/>
        <end position="305"/>
    </location>
</feature>
<protein>
    <submittedName>
        <fullName evidence="7">Putative FAD-dependent pyridine nucleotide-disulfide oxidoreductase</fullName>
    </submittedName>
</protein>
<name>A0A1W2TRY9_ROSNE</name>
<dbReference type="InterPro" id="IPR036188">
    <property type="entry name" value="FAD/NAD-bd_sf"/>
</dbReference>
<dbReference type="STRING" id="77044.A0A1W2TRY9"/>
<dbReference type="Proteomes" id="UP000054516">
    <property type="component" value="Unassembled WGS sequence"/>
</dbReference>
<sequence>MSQKLVIVGSGFAGFWAALSARRLISLNPDKSAAGIEVVVIAPDANLVMRPRLYEPNPASMSEPVDDVYRACGVRFVHGIVDTIRPANHEIEMVDRAGARATMSYDKLILAAGSRVVRPDIPGLREHAFCVDQIEDAVQLDRHLHSLVSVAPSKARNTVVVCGGGFTGIEVATELPGRLRALFGEGTDLRVVVVERNKNIGNDLGAGPRPHVLKAFADLGVESKVGTGVVGVDAGGVTLSTGERIETLTAVWTAGVAATPLTGQVSDDRDSFGRLRVDSVLRVPTAPDVIAAGDAASADADGAGHCSKMSCQHAGPLGKVAGYNAAAELLGIPTMDYTQPIYRACVDLGAAGAVVGEGWDVQVRYTGDRAKPVKQFINSALIYPPRPDAAHAFSVADPAYDGSDPTIDHPTLQQFLIDNGFAGQVPPV</sequence>
<evidence type="ECO:0000256" key="2">
    <source>
        <dbReference type="ARBA" id="ARBA00022630"/>
    </source>
</evidence>
<keyword evidence="4" id="KW-0560">Oxidoreductase</keyword>
<dbReference type="Pfam" id="PF07992">
    <property type="entry name" value="Pyr_redox_2"/>
    <property type="match status" value="1"/>
</dbReference>
<comment type="similarity">
    <text evidence="1">Belongs to the NADH dehydrogenase family.</text>
</comment>
<keyword evidence="3" id="KW-0274">FAD</keyword>
<dbReference type="GO" id="GO:0003954">
    <property type="term" value="F:NADH dehydrogenase activity"/>
    <property type="evidence" value="ECO:0007669"/>
    <property type="project" value="InterPro"/>
</dbReference>
<dbReference type="PRINTS" id="PR00469">
    <property type="entry name" value="PNDRDTASEII"/>
</dbReference>
<dbReference type="SUPFAM" id="SSF51905">
    <property type="entry name" value="FAD/NAD(P)-binding domain"/>
    <property type="match status" value="2"/>
</dbReference>
<dbReference type="AlphaFoldDB" id="A0A1W2TRY9"/>
<accession>A0A1W2TRY9</accession>
<evidence type="ECO:0000313" key="7">
    <source>
        <dbReference type="EMBL" id="GAP91255.2"/>
    </source>
</evidence>
<evidence type="ECO:0000256" key="3">
    <source>
        <dbReference type="ARBA" id="ARBA00022827"/>
    </source>
</evidence>
<evidence type="ECO:0000259" key="6">
    <source>
        <dbReference type="Pfam" id="PF07992"/>
    </source>
</evidence>
<dbReference type="InterPro" id="IPR023753">
    <property type="entry name" value="FAD/NAD-binding_dom"/>
</dbReference>
<reference evidence="7" key="1">
    <citation type="submission" date="2016-03" db="EMBL/GenBank/DDBJ databases">
        <title>Draft genome sequence of Rosellinia necatrix.</title>
        <authorList>
            <person name="Kanematsu S."/>
        </authorList>
    </citation>
    <scope>NUCLEOTIDE SEQUENCE [LARGE SCALE GENOMIC DNA]</scope>
    <source>
        <strain evidence="7">W97</strain>
    </source>
</reference>